<dbReference type="AlphaFoldDB" id="A0AAU9X175"/>
<name>A0AAU9X175_9CNID</name>
<reference evidence="1 2" key="1">
    <citation type="submission" date="2022-05" db="EMBL/GenBank/DDBJ databases">
        <authorList>
            <consortium name="Genoscope - CEA"/>
            <person name="William W."/>
        </authorList>
    </citation>
    <scope>NUCLEOTIDE SEQUENCE [LARGE SCALE GENOMIC DNA]</scope>
</reference>
<organism evidence="1 2">
    <name type="scientific">Pocillopora meandrina</name>
    <dbReference type="NCBI Taxonomy" id="46732"/>
    <lineage>
        <taxon>Eukaryota</taxon>
        <taxon>Metazoa</taxon>
        <taxon>Cnidaria</taxon>
        <taxon>Anthozoa</taxon>
        <taxon>Hexacorallia</taxon>
        <taxon>Scleractinia</taxon>
        <taxon>Astrocoeniina</taxon>
        <taxon>Pocilloporidae</taxon>
        <taxon>Pocillopora</taxon>
    </lineage>
</organism>
<dbReference type="Proteomes" id="UP001159428">
    <property type="component" value="Unassembled WGS sequence"/>
</dbReference>
<accession>A0AAU9X175</accession>
<dbReference type="EMBL" id="CALNXJ010000026">
    <property type="protein sequence ID" value="CAH3132118.1"/>
    <property type="molecule type" value="Genomic_DNA"/>
</dbReference>
<protein>
    <submittedName>
        <fullName evidence="1">Uncharacterized protein</fullName>
    </submittedName>
</protein>
<keyword evidence="2" id="KW-1185">Reference proteome</keyword>
<evidence type="ECO:0000313" key="2">
    <source>
        <dbReference type="Proteomes" id="UP001159428"/>
    </source>
</evidence>
<gene>
    <name evidence="1" type="ORF">PMEA_00014492</name>
</gene>
<proteinExistence type="predicted"/>
<comment type="caution">
    <text evidence="1">The sequence shown here is derived from an EMBL/GenBank/DDBJ whole genome shotgun (WGS) entry which is preliminary data.</text>
</comment>
<evidence type="ECO:0000313" key="1">
    <source>
        <dbReference type="EMBL" id="CAH3132118.1"/>
    </source>
</evidence>
<sequence>MKIILLNDKKPKQYTSFIKVDSNPKTDKNAIAEGFNHFFVLIVKTISEKLSQGSSISCHSEAPFRNKTFERSPVRPEVVYNVKKAKNEQSYWTRQHSCTLA</sequence>